<feature type="compositionally biased region" description="Polar residues" evidence="11">
    <location>
        <begin position="170"/>
        <end position="179"/>
    </location>
</feature>
<feature type="binding site" evidence="10">
    <location>
        <position position="13"/>
    </location>
    <ligand>
        <name>Mg(2+)</name>
        <dbReference type="ChEBI" id="CHEBI:18420"/>
        <label>1</label>
    </ligand>
</feature>
<reference evidence="13" key="2">
    <citation type="journal article" date="2021" name="Mar. Drugs">
        <title>Genome Reduction and Secondary Metabolism of the Marine Sponge-Associated Cyanobacterium Leptothoe.</title>
        <authorList>
            <person name="Konstantinou D."/>
            <person name="Popin R.V."/>
            <person name="Fewer D.P."/>
            <person name="Sivonen K."/>
            <person name="Gkelis S."/>
        </authorList>
    </citation>
    <scope>NUCLEOTIDE SEQUENCE</scope>
    <source>
        <strain evidence="13">TAU-MAC 1115</strain>
    </source>
</reference>
<comment type="subcellular location">
    <subcellularLocation>
        <location evidence="10">Cytoplasm</location>
    </subcellularLocation>
</comment>
<dbReference type="AlphaFoldDB" id="A0A947DCS5"/>
<feature type="binding site" evidence="10">
    <location>
        <position position="147"/>
    </location>
    <ligand>
        <name>Mg(2+)</name>
        <dbReference type="ChEBI" id="CHEBI:18420"/>
        <label>2</label>
    </ligand>
</feature>
<dbReference type="InterPro" id="IPR002156">
    <property type="entry name" value="RNaseH_domain"/>
</dbReference>
<evidence type="ECO:0000256" key="10">
    <source>
        <dbReference type="HAMAP-Rule" id="MF_00042"/>
    </source>
</evidence>
<feature type="binding site" evidence="10">
    <location>
        <position position="77"/>
    </location>
    <ligand>
        <name>Mg(2+)</name>
        <dbReference type="ChEBI" id="CHEBI:18420"/>
        <label>1</label>
    </ligand>
</feature>
<keyword evidence="7 10" id="KW-0255">Endonuclease</keyword>
<evidence type="ECO:0000256" key="5">
    <source>
        <dbReference type="ARBA" id="ARBA00022722"/>
    </source>
</evidence>
<feature type="binding site" evidence="10">
    <location>
        <position position="13"/>
    </location>
    <ligand>
        <name>Mg(2+)</name>
        <dbReference type="ChEBI" id="CHEBI:18420"/>
        <label>2</label>
    </ligand>
</feature>
<feature type="binding site" evidence="10">
    <location>
        <position position="52"/>
    </location>
    <ligand>
        <name>Mg(2+)</name>
        <dbReference type="ChEBI" id="CHEBI:18420"/>
        <label>1</label>
    </ligand>
</feature>
<keyword evidence="14" id="KW-1185">Reference proteome</keyword>
<proteinExistence type="inferred from homology"/>
<comment type="similarity">
    <text evidence="2 10">Belongs to the RNase H family.</text>
</comment>
<evidence type="ECO:0000256" key="1">
    <source>
        <dbReference type="ARBA" id="ARBA00000077"/>
    </source>
</evidence>
<evidence type="ECO:0000256" key="8">
    <source>
        <dbReference type="ARBA" id="ARBA00022801"/>
    </source>
</evidence>
<accession>A0A947DCS5</accession>
<comment type="catalytic activity">
    <reaction evidence="1 10">
        <text>Endonucleolytic cleavage to 5'-phosphomonoester.</text>
        <dbReference type="EC" id="3.1.26.4"/>
    </reaction>
</comment>
<gene>
    <name evidence="10 13" type="primary">rnhA</name>
    <name evidence="13" type="ORF">IXB50_01610</name>
</gene>
<dbReference type="CDD" id="cd09278">
    <property type="entry name" value="RNase_HI_prokaryote_like"/>
    <property type="match status" value="1"/>
</dbReference>
<evidence type="ECO:0000259" key="12">
    <source>
        <dbReference type="PROSITE" id="PS50879"/>
    </source>
</evidence>
<organism evidence="13 14">
    <name type="scientific">Leptothoe spongobia TAU-MAC 1115</name>
    <dbReference type="NCBI Taxonomy" id="1967444"/>
    <lineage>
        <taxon>Bacteria</taxon>
        <taxon>Bacillati</taxon>
        <taxon>Cyanobacteriota</taxon>
        <taxon>Cyanophyceae</taxon>
        <taxon>Nodosilineales</taxon>
        <taxon>Cymatolegaceae</taxon>
        <taxon>Leptothoe</taxon>
        <taxon>Leptothoe spongobia</taxon>
    </lineage>
</organism>
<dbReference type="GO" id="GO:0043137">
    <property type="term" value="P:DNA replication, removal of RNA primer"/>
    <property type="evidence" value="ECO:0007669"/>
    <property type="project" value="TreeGrafter"/>
</dbReference>
<keyword evidence="6 10" id="KW-0479">Metal-binding</keyword>
<dbReference type="HAMAP" id="MF_00042">
    <property type="entry name" value="RNase_H"/>
    <property type="match status" value="1"/>
</dbReference>
<evidence type="ECO:0000256" key="7">
    <source>
        <dbReference type="ARBA" id="ARBA00022759"/>
    </source>
</evidence>
<keyword evidence="10" id="KW-0963">Cytoplasm</keyword>
<dbReference type="GO" id="GO:0003676">
    <property type="term" value="F:nucleic acid binding"/>
    <property type="evidence" value="ECO:0007669"/>
    <property type="project" value="InterPro"/>
</dbReference>
<evidence type="ECO:0000256" key="3">
    <source>
        <dbReference type="ARBA" id="ARBA00011245"/>
    </source>
</evidence>
<dbReference type="InterPro" id="IPR012337">
    <property type="entry name" value="RNaseH-like_sf"/>
</dbReference>
<dbReference type="SUPFAM" id="SSF53098">
    <property type="entry name" value="Ribonuclease H-like"/>
    <property type="match status" value="1"/>
</dbReference>
<comment type="subunit">
    <text evidence="3 10">Monomer.</text>
</comment>
<evidence type="ECO:0000256" key="2">
    <source>
        <dbReference type="ARBA" id="ARBA00005300"/>
    </source>
</evidence>
<dbReference type="Proteomes" id="UP000717364">
    <property type="component" value="Unassembled WGS sequence"/>
</dbReference>
<dbReference type="EC" id="3.1.26.4" evidence="4 10"/>
<dbReference type="GO" id="GO:0000287">
    <property type="term" value="F:magnesium ion binding"/>
    <property type="evidence" value="ECO:0007669"/>
    <property type="project" value="UniProtKB-UniRule"/>
</dbReference>
<dbReference type="GO" id="GO:0005737">
    <property type="term" value="C:cytoplasm"/>
    <property type="evidence" value="ECO:0007669"/>
    <property type="project" value="UniProtKB-SubCell"/>
</dbReference>
<comment type="cofactor">
    <cofactor evidence="10">
        <name>Mg(2+)</name>
        <dbReference type="ChEBI" id="CHEBI:18420"/>
    </cofactor>
    <text evidence="10">Binds 1 Mg(2+) ion per subunit. May bind a second metal ion at a regulatory site, or after substrate binding.</text>
</comment>
<evidence type="ECO:0000256" key="9">
    <source>
        <dbReference type="ARBA" id="ARBA00022842"/>
    </source>
</evidence>
<dbReference type="PROSITE" id="PS50879">
    <property type="entry name" value="RNASE_H_1"/>
    <property type="match status" value="1"/>
</dbReference>
<protein>
    <recommendedName>
        <fullName evidence="4 10">Ribonuclease H</fullName>
        <shortName evidence="10">RNase H</shortName>
        <ecNumber evidence="4 10">3.1.26.4</ecNumber>
    </recommendedName>
</protein>
<evidence type="ECO:0000256" key="4">
    <source>
        <dbReference type="ARBA" id="ARBA00012180"/>
    </source>
</evidence>
<dbReference type="PANTHER" id="PTHR10642:SF26">
    <property type="entry name" value="RIBONUCLEASE H1"/>
    <property type="match status" value="1"/>
</dbReference>
<dbReference type="RefSeq" id="WP_215607197.1">
    <property type="nucleotide sequence ID" value="NZ_JADOES010000003.1"/>
</dbReference>
<dbReference type="InterPro" id="IPR022892">
    <property type="entry name" value="RNaseHI"/>
</dbReference>
<evidence type="ECO:0000313" key="13">
    <source>
        <dbReference type="EMBL" id="MBT9314119.1"/>
    </source>
</evidence>
<dbReference type="PANTHER" id="PTHR10642">
    <property type="entry name" value="RIBONUCLEASE H1"/>
    <property type="match status" value="1"/>
</dbReference>
<keyword evidence="5 10" id="KW-0540">Nuclease</keyword>
<comment type="caution">
    <text evidence="13">The sequence shown here is derived from an EMBL/GenBank/DDBJ whole genome shotgun (WGS) entry which is preliminary data.</text>
</comment>
<feature type="domain" description="RNase H type-1" evidence="12">
    <location>
        <begin position="4"/>
        <end position="155"/>
    </location>
</feature>
<comment type="function">
    <text evidence="10">Endonuclease that specifically degrades the RNA of RNA-DNA hybrids.</text>
</comment>
<evidence type="ECO:0000313" key="14">
    <source>
        <dbReference type="Proteomes" id="UP000717364"/>
    </source>
</evidence>
<name>A0A947DCS5_9CYAN</name>
<reference evidence="13" key="1">
    <citation type="submission" date="2020-11" db="EMBL/GenBank/DDBJ databases">
        <authorList>
            <person name="Konstantinou D."/>
            <person name="Gkelis S."/>
            <person name="Popin R."/>
            <person name="Fewer D."/>
            <person name="Sivonen K."/>
        </authorList>
    </citation>
    <scope>NUCLEOTIDE SEQUENCE</scope>
    <source>
        <strain evidence="13">TAU-MAC 1115</strain>
    </source>
</reference>
<keyword evidence="9 10" id="KW-0460">Magnesium</keyword>
<dbReference type="NCBIfam" id="NF001236">
    <property type="entry name" value="PRK00203.1"/>
    <property type="match status" value="1"/>
</dbReference>
<dbReference type="EMBL" id="JADOES010000003">
    <property type="protein sequence ID" value="MBT9314119.1"/>
    <property type="molecule type" value="Genomic_DNA"/>
</dbReference>
<dbReference type="InterPro" id="IPR036397">
    <property type="entry name" value="RNaseH_sf"/>
</dbReference>
<dbReference type="Gene3D" id="3.30.420.10">
    <property type="entry name" value="Ribonuclease H-like superfamily/Ribonuclease H"/>
    <property type="match status" value="1"/>
</dbReference>
<keyword evidence="8 10" id="KW-0378">Hydrolase</keyword>
<dbReference type="InterPro" id="IPR050092">
    <property type="entry name" value="RNase_H"/>
</dbReference>
<evidence type="ECO:0000256" key="6">
    <source>
        <dbReference type="ARBA" id="ARBA00022723"/>
    </source>
</evidence>
<sequence length="291" mass="31916">MTDLPAIKAIYTDGACSGNPGPGGWGTVIYFANGGVHELGGHAAGTTNNRMEMQAAIAALQFLQQHDYDTSIELNTDSKYLIQGITQWMRGWKRKGWKTAAGKAVLNKDLWLTLDDLTQSLKSDQDVEIDWNYVKGHAGNVGNERCDEIARAFSHQRAIGLKKAVDNKATVTSKSSSAETVKPKEVAKPKPMTTANPKKAISVSNPDPTPSDMSETRITRVSNTLKLLQVADELAKQGYLITTSELVVLTGVSASELAKRGDDWTWRNWTVSCVSSESDQEKFWQLERIEG</sequence>
<dbReference type="GO" id="GO:0004523">
    <property type="term" value="F:RNA-DNA hybrid ribonuclease activity"/>
    <property type="evidence" value="ECO:0007669"/>
    <property type="project" value="UniProtKB-UniRule"/>
</dbReference>
<feature type="region of interest" description="Disordered" evidence="11">
    <location>
        <begin position="170"/>
        <end position="215"/>
    </location>
</feature>
<evidence type="ECO:0000256" key="11">
    <source>
        <dbReference type="SAM" id="MobiDB-lite"/>
    </source>
</evidence>
<dbReference type="Pfam" id="PF00075">
    <property type="entry name" value="RNase_H"/>
    <property type="match status" value="1"/>
</dbReference>